<evidence type="ECO:0000313" key="2">
    <source>
        <dbReference type="Proteomes" id="UP000824078"/>
    </source>
</evidence>
<keyword evidence="1" id="KW-0413">Isomerase</keyword>
<gene>
    <name evidence="1" type="ORF">IAD17_01245</name>
</gene>
<dbReference type="EMBL" id="DVMQ01000004">
    <property type="protein sequence ID" value="HIU23538.1"/>
    <property type="molecule type" value="Genomic_DNA"/>
</dbReference>
<organism evidence="1 2">
    <name type="scientific">Candidatus Coprovicinus avistercoris</name>
    <dbReference type="NCBI Taxonomy" id="2840754"/>
    <lineage>
        <taxon>Bacteria</taxon>
        <taxon>Bacillati</taxon>
        <taxon>Actinomycetota</taxon>
        <taxon>Coriobacteriia</taxon>
        <taxon>Coriobacteriales</taxon>
        <taxon>Coriobacteriaceae</taxon>
        <taxon>Coriobacteriaceae incertae sedis</taxon>
        <taxon>Candidatus Coprovicinus</taxon>
    </lineage>
</organism>
<name>A0A9D1HXN4_9ACTN</name>
<dbReference type="PANTHER" id="PTHR42892">
    <property type="entry name" value="GLUCOSAMINE-6-PHOSPHATE DEAMINASE-LIKE PROTEIN BT_0258-RELATED"/>
    <property type="match status" value="1"/>
</dbReference>
<dbReference type="SUPFAM" id="SSF100950">
    <property type="entry name" value="NagB/RpiA/CoA transferase-like"/>
    <property type="match status" value="1"/>
</dbReference>
<dbReference type="InterPro" id="IPR052960">
    <property type="entry name" value="GlcN6P_deaminase-like"/>
</dbReference>
<sequence>MLMNRLTTSEIYEWCSIPWQELEDRDDLKCKLAVRKDRATMMEEIGNLMADEVKEHNAQGLPTKWVLPAGPCDEYDTFIRRVNEERIDCKNLWVFHMDEFLDWQSRPYPVADTYESLEGTMLACFYNRIDEELRPPEDHRIWPRMSDLDYADRMCDELGGVDTVWAGIGATGLVAFDEEPRNFCYRPTVEEYADSRTRVVVINSDTMVAMAERSFGTCLDRVPPMGLTIGFHIICSAKRAVYMVATGDWKKTVCRVLLFSDPTTEYPVTILPKYIPDVTLYTTEYTIDHPMSHDQKGW</sequence>
<dbReference type="PANTHER" id="PTHR42892:SF1">
    <property type="entry name" value="GLUCOSAMINE-6-PHOSPHATE ISOMERASE"/>
    <property type="match status" value="1"/>
</dbReference>
<evidence type="ECO:0000313" key="1">
    <source>
        <dbReference type="EMBL" id="HIU23538.1"/>
    </source>
</evidence>
<dbReference type="Gene3D" id="3.40.50.1360">
    <property type="match status" value="1"/>
</dbReference>
<accession>A0A9D1HXN4</accession>
<dbReference type="AlphaFoldDB" id="A0A9D1HXN4"/>
<proteinExistence type="predicted"/>
<dbReference type="GO" id="GO:0016853">
    <property type="term" value="F:isomerase activity"/>
    <property type="evidence" value="ECO:0007669"/>
    <property type="project" value="UniProtKB-KW"/>
</dbReference>
<dbReference type="Proteomes" id="UP000824078">
    <property type="component" value="Unassembled WGS sequence"/>
</dbReference>
<protein>
    <submittedName>
        <fullName evidence="1">Glucosamine-6-phosphate isomerase</fullName>
    </submittedName>
</protein>
<reference evidence="1" key="2">
    <citation type="journal article" date="2021" name="PeerJ">
        <title>Extensive microbial diversity within the chicken gut microbiome revealed by metagenomics and culture.</title>
        <authorList>
            <person name="Gilroy R."/>
            <person name="Ravi A."/>
            <person name="Getino M."/>
            <person name="Pursley I."/>
            <person name="Horton D.L."/>
            <person name="Alikhan N.F."/>
            <person name="Baker D."/>
            <person name="Gharbi K."/>
            <person name="Hall N."/>
            <person name="Watson M."/>
            <person name="Adriaenssens E.M."/>
            <person name="Foster-Nyarko E."/>
            <person name="Jarju S."/>
            <person name="Secka A."/>
            <person name="Antonio M."/>
            <person name="Oren A."/>
            <person name="Chaudhuri R.R."/>
            <person name="La Ragione R."/>
            <person name="Hildebrand F."/>
            <person name="Pallen M.J."/>
        </authorList>
    </citation>
    <scope>NUCLEOTIDE SEQUENCE</scope>
    <source>
        <strain evidence="1">ChiHjej12B11-29160</strain>
    </source>
</reference>
<dbReference type="InterPro" id="IPR037171">
    <property type="entry name" value="NagB/RpiA_transferase-like"/>
</dbReference>
<comment type="caution">
    <text evidence="1">The sequence shown here is derived from an EMBL/GenBank/DDBJ whole genome shotgun (WGS) entry which is preliminary data.</text>
</comment>
<reference evidence="1" key="1">
    <citation type="submission" date="2020-10" db="EMBL/GenBank/DDBJ databases">
        <authorList>
            <person name="Gilroy R."/>
        </authorList>
    </citation>
    <scope>NUCLEOTIDE SEQUENCE</scope>
    <source>
        <strain evidence="1">ChiHjej12B11-29160</strain>
    </source>
</reference>